<evidence type="ECO:0000259" key="9">
    <source>
        <dbReference type="PROSITE" id="PS51278"/>
    </source>
</evidence>
<name>A0ABT9ZZC8_9BACI</name>
<protein>
    <recommendedName>
        <fullName evidence="3">asparagine synthase (glutamine-hydrolyzing)</fullName>
        <ecNumber evidence="3">6.3.5.4</ecNumber>
    </recommendedName>
</protein>
<dbReference type="PROSITE" id="PS51278">
    <property type="entry name" value="GATASE_TYPE_2"/>
    <property type="match status" value="1"/>
</dbReference>
<comment type="similarity">
    <text evidence="2">Belongs to the asparagine synthetase family.</text>
</comment>
<dbReference type="CDD" id="cd00712">
    <property type="entry name" value="AsnB"/>
    <property type="match status" value="1"/>
</dbReference>
<organism evidence="10 11">
    <name type="scientific">Evansella vedderi</name>
    <dbReference type="NCBI Taxonomy" id="38282"/>
    <lineage>
        <taxon>Bacteria</taxon>
        <taxon>Bacillati</taxon>
        <taxon>Bacillota</taxon>
        <taxon>Bacilli</taxon>
        <taxon>Bacillales</taxon>
        <taxon>Bacillaceae</taxon>
        <taxon>Evansella</taxon>
    </lineage>
</organism>
<evidence type="ECO:0000313" key="10">
    <source>
        <dbReference type="EMBL" id="MDQ0256588.1"/>
    </source>
</evidence>
<keyword evidence="11" id="KW-1185">Reference proteome</keyword>
<dbReference type="Gene3D" id="3.40.50.620">
    <property type="entry name" value="HUPs"/>
    <property type="match status" value="2"/>
</dbReference>
<dbReference type="InterPro" id="IPR017932">
    <property type="entry name" value="GATase_2_dom"/>
</dbReference>
<dbReference type="GO" id="GO:0004066">
    <property type="term" value="F:asparagine synthase (glutamine-hydrolyzing) activity"/>
    <property type="evidence" value="ECO:0007669"/>
    <property type="project" value="UniProtKB-EC"/>
</dbReference>
<keyword evidence="10" id="KW-0436">Ligase</keyword>
<dbReference type="Gene3D" id="3.60.20.10">
    <property type="entry name" value="Glutamine Phosphoribosylpyrophosphate, subunit 1, domain 1"/>
    <property type="match status" value="1"/>
</dbReference>
<proteinExistence type="inferred from homology"/>
<comment type="pathway">
    <text evidence="1">Amino-acid biosynthesis; L-asparagine biosynthesis; L-asparagine from L-aspartate (L-Gln route): step 1/1.</text>
</comment>
<dbReference type="InterPro" id="IPR001962">
    <property type="entry name" value="Asn_synthase"/>
</dbReference>
<evidence type="ECO:0000256" key="7">
    <source>
        <dbReference type="ARBA" id="ARBA00022962"/>
    </source>
</evidence>
<feature type="domain" description="Glutamine amidotransferase type-2" evidence="9">
    <location>
        <begin position="1"/>
        <end position="217"/>
    </location>
</feature>
<dbReference type="SUPFAM" id="SSF56235">
    <property type="entry name" value="N-terminal nucleophile aminohydrolases (Ntn hydrolases)"/>
    <property type="match status" value="1"/>
</dbReference>
<evidence type="ECO:0000256" key="3">
    <source>
        <dbReference type="ARBA" id="ARBA00012737"/>
    </source>
</evidence>
<evidence type="ECO:0000256" key="8">
    <source>
        <dbReference type="ARBA" id="ARBA00048741"/>
    </source>
</evidence>
<sequence length="648" mass="74929">MSAIAGLLHLNQEPIPPEQIHNLMKCFLQFPADDIRTWENESIFLGCHTQWITPESVGEVLPFYDYERQLAITADAIIDNRDELFQKLQVERKLRKAISDSKLILLAYAKWGEESPKHLIGDFAFMIWDEKERKLFGARDFSGARTLYYHSNNEKFAFSTTLQPFFQLPYVPKVLNENWIAEFLAIPAMFEAVDMTSTVYQTINQVPPAHSIKVVHGKVTLSQYCQVTASSKIRLKTNAEYEEAFQEVFERAVEDRIRTYGKVGSHLSGGLDSGTVVSFTAKALREKNKCLHTYSYIPVKDFVDWTPDQFITDESPYIKETVNHVGNIKDQYLSFEGKSPLDEVDHFLDMMEMPYKFFENSFWINGIYEKAHNDGLKIILNGARGNHSISHGSWTLTYNYYAELLKKLKWIRLYNELDIYCKSYRTGKKVMLPFVSKRVLASLRWNTNVKGDYHFTSFINPDLARRTNVIDKLKAYGVDVTGRGGEDPSDFRRKHFKQLYSWNKSGTAGTKLSLRYSLWERDPTNDLRVIRFCLSIPEEQFACSGLERSLIRRATKNLLPDKVRLNQRSRGIQGADVIHRMSSNWSSFISDLEQLPSNVILADLLNMEVIKNAISNFKNGPRQELLFDDDFKILSRSLILSRFLKKFS</sequence>
<dbReference type="EC" id="6.3.5.4" evidence="3"/>
<comment type="caution">
    <text evidence="10">The sequence shown here is derived from an EMBL/GenBank/DDBJ whole genome shotgun (WGS) entry which is preliminary data.</text>
</comment>
<keyword evidence="6" id="KW-0028">Amino-acid biosynthesis</keyword>
<evidence type="ECO:0000256" key="6">
    <source>
        <dbReference type="ARBA" id="ARBA00022888"/>
    </source>
</evidence>
<dbReference type="Pfam" id="PF13537">
    <property type="entry name" value="GATase_7"/>
    <property type="match status" value="1"/>
</dbReference>
<keyword evidence="4" id="KW-0547">Nucleotide-binding</keyword>
<dbReference type="EMBL" id="JAUSUG010000018">
    <property type="protein sequence ID" value="MDQ0256588.1"/>
    <property type="molecule type" value="Genomic_DNA"/>
</dbReference>
<dbReference type="Proteomes" id="UP001230005">
    <property type="component" value="Unassembled WGS sequence"/>
</dbReference>
<keyword evidence="5" id="KW-0067">ATP-binding</keyword>
<dbReference type="PIRSF" id="PIRSF001589">
    <property type="entry name" value="Asn_synthetase_glu-h"/>
    <property type="match status" value="1"/>
</dbReference>
<dbReference type="InterPro" id="IPR006426">
    <property type="entry name" value="Asn_synth_AEB"/>
</dbReference>
<dbReference type="InterPro" id="IPR051786">
    <property type="entry name" value="ASN_synthetase/amidase"/>
</dbReference>
<dbReference type="InterPro" id="IPR029055">
    <property type="entry name" value="Ntn_hydrolases_N"/>
</dbReference>
<dbReference type="InterPro" id="IPR014729">
    <property type="entry name" value="Rossmann-like_a/b/a_fold"/>
</dbReference>
<dbReference type="RefSeq" id="WP_307328966.1">
    <property type="nucleotide sequence ID" value="NZ_JAUSUG010000018.1"/>
</dbReference>
<evidence type="ECO:0000256" key="1">
    <source>
        <dbReference type="ARBA" id="ARBA00005187"/>
    </source>
</evidence>
<dbReference type="PANTHER" id="PTHR43284:SF1">
    <property type="entry name" value="ASPARAGINE SYNTHETASE"/>
    <property type="match status" value="1"/>
</dbReference>
<evidence type="ECO:0000256" key="2">
    <source>
        <dbReference type="ARBA" id="ARBA00005752"/>
    </source>
</evidence>
<dbReference type="SUPFAM" id="SSF52402">
    <property type="entry name" value="Adenine nucleotide alpha hydrolases-like"/>
    <property type="match status" value="1"/>
</dbReference>
<evidence type="ECO:0000313" key="11">
    <source>
        <dbReference type="Proteomes" id="UP001230005"/>
    </source>
</evidence>
<comment type="catalytic activity">
    <reaction evidence="8">
        <text>L-aspartate + L-glutamine + ATP + H2O = L-asparagine + L-glutamate + AMP + diphosphate + H(+)</text>
        <dbReference type="Rhea" id="RHEA:12228"/>
        <dbReference type="ChEBI" id="CHEBI:15377"/>
        <dbReference type="ChEBI" id="CHEBI:15378"/>
        <dbReference type="ChEBI" id="CHEBI:29985"/>
        <dbReference type="ChEBI" id="CHEBI:29991"/>
        <dbReference type="ChEBI" id="CHEBI:30616"/>
        <dbReference type="ChEBI" id="CHEBI:33019"/>
        <dbReference type="ChEBI" id="CHEBI:58048"/>
        <dbReference type="ChEBI" id="CHEBI:58359"/>
        <dbReference type="ChEBI" id="CHEBI:456215"/>
        <dbReference type="EC" id="6.3.5.4"/>
    </reaction>
</comment>
<evidence type="ECO:0000256" key="4">
    <source>
        <dbReference type="ARBA" id="ARBA00022741"/>
    </source>
</evidence>
<dbReference type="InterPro" id="IPR033738">
    <property type="entry name" value="AsnB_N"/>
</dbReference>
<dbReference type="PANTHER" id="PTHR43284">
    <property type="entry name" value="ASPARAGINE SYNTHETASE (GLUTAMINE-HYDROLYZING)"/>
    <property type="match status" value="1"/>
</dbReference>
<reference evidence="10 11" key="1">
    <citation type="submission" date="2023-07" db="EMBL/GenBank/DDBJ databases">
        <title>Genomic Encyclopedia of Type Strains, Phase IV (KMG-IV): sequencing the most valuable type-strain genomes for metagenomic binning, comparative biology and taxonomic classification.</title>
        <authorList>
            <person name="Goeker M."/>
        </authorList>
    </citation>
    <scope>NUCLEOTIDE SEQUENCE [LARGE SCALE GENOMIC DNA]</scope>
    <source>
        <strain evidence="10 11">DSM 9768</strain>
    </source>
</reference>
<evidence type="ECO:0000256" key="5">
    <source>
        <dbReference type="ARBA" id="ARBA00022840"/>
    </source>
</evidence>
<accession>A0ABT9ZZC8</accession>
<keyword evidence="7" id="KW-0315">Glutamine amidotransferase</keyword>
<gene>
    <name evidence="10" type="ORF">J2S74_004010</name>
</gene>
<keyword evidence="6" id="KW-0061">Asparagine biosynthesis</keyword>
<dbReference type="Pfam" id="PF00733">
    <property type="entry name" value="Asn_synthase"/>
    <property type="match status" value="1"/>
</dbReference>